<name>A0ABP8TRD9_9ACTN</name>
<proteinExistence type="predicted"/>
<protein>
    <recommendedName>
        <fullName evidence="4">Polyketide cyclase /reductase</fullName>
    </recommendedName>
</protein>
<comment type="caution">
    <text evidence="2">The sequence shown here is derived from an EMBL/GenBank/DDBJ whole genome shotgun (WGS) entry which is preliminary data.</text>
</comment>
<feature type="compositionally biased region" description="Low complexity" evidence="1">
    <location>
        <begin position="1"/>
        <end position="20"/>
    </location>
</feature>
<dbReference type="Pfam" id="PF10604">
    <property type="entry name" value="Polyketide_cyc2"/>
    <property type="match status" value="1"/>
</dbReference>
<evidence type="ECO:0000256" key="1">
    <source>
        <dbReference type="SAM" id="MobiDB-lite"/>
    </source>
</evidence>
<keyword evidence="3" id="KW-1185">Reference proteome</keyword>
<evidence type="ECO:0008006" key="4">
    <source>
        <dbReference type="Google" id="ProtNLM"/>
    </source>
</evidence>
<dbReference type="RefSeq" id="WP_345359360.1">
    <property type="nucleotide sequence ID" value="NZ_BAABHJ010000019.1"/>
</dbReference>
<reference evidence="3" key="1">
    <citation type="journal article" date="2019" name="Int. J. Syst. Evol. Microbiol.">
        <title>The Global Catalogue of Microorganisms (GCM) 10K type strain sequencing project: providing services to taxonomists for standard genome sequencing and annotation.</title>
        <authorList>
            <consortium name="The Broad Institute Genomics Platform"/>
            <consortium name="The Broad Institute Genome Sequencing Center for Infectious Disease"/>
            <person name="Wu L."/>
            <person name="Ma J."/>
        </authorList>
    </citation>
    <scope>NUCLEOTIDE SEQUENCE [LARGE SCALE GENOMIC DNA]</scope>
    <source>
        <strain evidence="3">JCM 17938</strain>
    </source>
</reference>
<feature type="region of interest" description="Disordered" evidence="1">
    <location>
        <begin position="1"/>
        <end position="25"/>
    </location>
</feature>
<dbReference type="EMBL" id="BAABHJ010000019">
    <property type="protein sequence ID" value="GAA4611965.1"/>
    <property type="molecule type" value="Genomic_DNA"/>
</dbReference>
<evidence type="ECO:0000313" key="3">
    <source>
        <dbReference type="Proteomes" id="UP001500212"/>
    </source>
</evidence>
<dbReference type="SUPFAM" id="SSF55961">
    <property type="entry name" value="Bet v1-like"/>
    <property type="match status" value="1"/>
</dbReference>
<dbReference type="Gene3D" id="3.30.530.20">
    <property type="match status" value="1"/>
</dbReference>
<gene>
    <name evidence="2" type="ORF">GCM10023195_50990</name>
</gene>
<dbReference type="InterPro" id="IPR019587">
    <property type="entry name" value="Polyketide_cyclase/dehydratase"/>
</dbReference>
<evidence type="ECO:0000313" key="2">
    <source>
        <dbReference type="EMBL" id="GAA4611965.1"/>
    </source>
</evidence>
<sequence length="238" mass="25430">MSATNPSTSPNPQTPTSTPRSPRHQARLRSALLAIPLAAAGLVGATAAAPAHAATAGQSATAGHVTRPESLTCLGRGIDPAAQLHHRTETFIKAPLSTVWKLHTDVTGWPSWQTAVTGMKRLDPGALRKRSRFRWTTPAPATPTTPATTLVITSTVQQIKHNQCIRWTGPAIGEGLRIDRGVHVWNFIRVKGGVLVRTEESWTGAQIETDPVTAITYLAPGLDAWLADLKAAAETRSR</sequence>
<organism evidence="2 3">
    <name type="scientific">Actinoallomurus liliacearum</name>
    <dbReference type="NCBI Taxonomy" id="1080073"/>
    <lineage>
        <taxon>Bacteria</taxon>
        <taxon>Bacillati</taxon>
        <taxon>Actinomycetota</taxon>
        <taxon>Actinomycetes</taxon>
        <taxon>Streptosporangiales</taxon>
        <taxon>Thermomonosporaceae</taxon>
        <taxon>Actinoallomurus</taxon>
    </lineage>
</organism>
<dbReference type="InterPro" id="IPR023393">
    <property type="entry name" value="START-like_dom_sf"/>
</dbReference>
<accession>A0ABP8TRD9</accession>
<dbReference type="Proteomes" id="UP001500212">
    <property type="component" value="Unassembled WGS sequence"/>
</dbReference>